<gene>
    <name evidence="3" type="ORF">ACFQ45_07740</name>
</gene>
<keyword evidence="3" id="KW-0560">Oxidoreductase</keyword>
<dbReference type="InterPro" id="IPR019949">
    <property type="entry name" value="CmoO-like"/>
</dbReference>
<name>A0ABW4AZ44_9GAMM</name>
<accession>A0ABW4AZ44</accession>
<comment type="caution">
    <text evidence="3">The sequence shown here is derived from an EMBL/GenBank/DDBJ whole genome shotgun (WGS) entry which is preliminary data.</text>
</comment>
<evidence type="ECO:0000313" key="3">
    <source>
        <dbReference type="EMBL" id="MFD1383255.1"/>
    </source>
</evidence>
<dbReference type="NCBIfam" id="TIGR03558">
    <property type="entry name" value="oxido_grp_1"/>
    <property type="match status" value="1"/>
</dbReference>
<dbReference type="InterPro" id="IPR050766">
    <property type="entry name" value="Bact_Lucif_Oxidored"/>
</dbReference>
<reference evidence="4" key="1">
    <citation type="journal article" date="2019" name="Int. J. Syst. Evol. Microbiol.">
        <title>The Global Catalogue of Microorganisms (GCM) 10K type strain sequencing project: providing services to taxonomists for standard genome sequencing and annotation.</title>
        <authorList>
            <consortium name="The Broad Institute Genomics Platform"/>
            <consortium name="The Broad Institute Genome Sequencing Center for Infectious Disease"/>
            <person name="Wu L."/>
            <person name="Ma J."/>
        </authorList>
    </citation>
    <scope>NUCLEOTIDE SEQUENCE [LARGE SCALE GENOMIC DNA]</scope>
    <source>
        <strain evidence="4">JCM 30774</strain>
    </source>
</reference>
<dbReference type="PANTHER" id="PTHR30137:SF6">
    <property type="entry name" value="LUCIFERASE-LIKE MONOOXYGENASE"/>
    <property type="match status" value="1"/>
</dbReference>
<protein>
    <submittedName>
        <fullName evidence="3">LLM class flavin-dependent oxidoreductase</fullName>
        <ecNumber evidence="3">1.-.-.-</ecNumber>
    </submittedName>
</protein>
<dbReference type="InterPro" id="IPR011251">
    <property type="entry name" value="Luciferase-like_dom"/>
</dbReference>
<dbReference type="InterPro" id="IPR036661">
    <property type="entry name" value="Luciferase-like_sf"/>
</dbReference>
<evidence type="ECO:0000313" key="4">
    <source>
        <dbReference type="Proteomes" id="UP001597059"/>
    </source>
</evidence>
<feature type="domain" description="Luciferase-like" evidence="2">
    <location>
        <begin position="5"/>
        <end position="303"/>
    </location>
</feature>
<organism evidence="3 4">
    <name type="scientific">Rhodanobacter aciditrophus</name>
    <dbReference type="NCBI Taxonomy" id="1623218"/>
    <lineage>
        <taxon>Bacteria</taxon>
        <taxon>Pseudomonadati</taxon>
        <taxon>Pseudomonadota</taxon>
        <taxon>Gammaproteobacteria</taxon>
        <taxon>Lysobacterales</taxon>
        <taxon>Rhodanobacteraceae</taxon>
        <taxon>Rhodanobacter</taxon>
    </lineage>
</organism>
<sequence length="335" mass="36097">MSIPFSILDLAPVGEGQTISDAIENSKAVAQAAEQNGYQRVWLAEHHGMRGVASAATAVLLAAIGQATSKIRIGSGGIMLPNHAPLVIAEQFGTLAAMFPDRVDLGLGRAPGTDMATARALRRTLSGHVDTYPDDVEELQAYLADKNTVNPLISVPGQGTNVPIWLLGSSLYSAQLAAHMGLPFSFASHFAPDMLLEAISVYRANFRPSAQLDKPYVSAGVMASVAEDQREAEYLFTSAQIKFSHLRRNANLPFAKPVEDLQSAVAAAEMPMINQTLRYAMVGSPETVETKLQQFIEQTGVDEMIFSFPIHDPVARVKAIELTAGIDSIMQKQTY</sequence>
<dbReference type="EMBL" id="JBHTMN010000007">
    <property type="protein sequence ID" value="MFD1383255.1"/>
    <property type="molecule type" value="Genomic_DNA"/>
</dbReference>
<dbReference type="Pfam" id="PF00296">
    <property type="entry name" value="Bac_luciferase"/>
    <property type="match status" value="1"/>
</dbReference>
<dbReference type="SUPFAM" id="SSF51679">
    <property type="entry name" value="Bacterial luciferase-like"/>
    <property type="match status" value="1"/>
</dbReference>
<dbReference type="Gene3D" id="3.20.20.30">
    <property type="entry name" value="Luciferase-like domain"/>
    <property type="match status" value="1"/>
</dbReference>
<comment type="similarity">
    <text evidence="1">To bacterial alkanal monooxygenase alpha and beta chains.</text>
</comment>
<proteinExistence type="predicted"/>
<dbReference type="PANTHER" id="PTHR30137">
    <property type="entry name" value="LUCIFERASE-LIKE MONOOXYGENASE"/>
    <property type="match status" value="1"/>
</dbReference>
<evidence type="ECO:0000259" key="2">
    <source>
        <dbReference type="Pfam" id="PF00296"/>
    </source>
</evidence>
<dbReference type="Proteomes" id="UP001597059">
    <property type="component" value="Unassembled WGS sequence"/>
</dbReference>
<keyword evidence="4" id="KW-1185">Reference proteome</keyword>
<evidence type="ECO:0000256" key="1">
    <source>
        <dbReference type="ARBA" id="ARBA00007789"/>
    </source>
</evidence>
<dbReference type="EC" id="1.-.-.-" evidence="3"/>
<dbReference type="RefSeq" id="WP_377366431.1">
    <property type="nucleotide sequence ID" value="NZ_JBHTMN010000007.1"/>
</dbReference>
<dbReference type="GO" id="GO:0016491">
    <property type="term" value="F:oxidoreductase activity"/>
    <property type="evidence" value="ECO:0007669"/>
    <property type="project" value="UniProtKB-KW"/>
</dbReference>